<dbReference type="KEGG" id="spii:G7077_07195"/>
<keyword evidence="3" id="KW-1185">Reference proteome</keyword>
<dbReference type="PANTHER" id="PTHR30399">
    <property type="entry name" value="UNCHARACTERIZED PROTEIN YGJP"/>
    <property type="match status" value="1"/>
</dbReference>
<evidence type="ECO:0000259" key="1">
    <source>
        <dbReference type="Pfam" id="PF01863"/>
    </source>
</evidence>
<dbReference type="AlphaFoldDB" id="A0A6G7YPP7"/>
<dbReference type="RefSeq" id="WP_166411104.1">
    <property type="nucleotide sequence ID" value="NZ_CP049869.1"/>
</dbReference>
<dbReference type="Proteomes" id="UP000503222">
    <property type="component" value="Chromosome"/>
</dbReference>
<reference evidence="2 3" key="1">
    <citation type="submission" date="2020-03" db="EMBL/GenBank/DDBJ databases">
        <title>Sphingomonas sp. nov., isolated from fish.</title>
        <authorList>
            <person name="Hyun D.-W."/>
            <person name="Bae J.-W."/>
        </authorList>
    </citation>
    <scope>NUCLEOTIDE SEQUENCE [LARGE SCALE GENOMIC DNA]</scope>
    <source>
        <strain evidence="2 3">HDW15B</strain>
    </source>
</reference>
<sequence>MAELLRLEALPVPLELRPMRSARRVRLRYDEVRQVLRMTCPAGLSRRRALTWASEQQDWVLAQIARAGEQEVLCDGAVIPLEGQEVRLRWVDSAARTPVIVGGELIGGGPPACFGMRVERFLRDRALQLLSAETQEYAAKAGVSCRSVGVGDASSRWGSCSADGRIRYSWRLIMAPPAARRFVVAHEVAHLVHLNHGPKFKALEDELLEGDVQAARALLRQVGPRLRRVVGRL</sequence>
<dbReference type="CDD" id="cd07344">
    <property type="entry name" value="M48_yhfN_like"/>
    <property type="match status" value="1"/>
</dbReference>
<protein>
    <submittedName>
        <fullName evidence="2">M48 family metallopeptidase</fullName>
    </submittedName>
</protein>
<feature type="domain" description="YgjP-like metallopeptidase" evidence="1">
    <location>
        <begin position="23"/>
        <end position="220"/>
    </location>
</feature>
<dbReference type="EMBL" id="CP049869">
    <property type="protein sequence ID" value="QIK78711.1"/>
    <property type="molecule type" value="Genomic_DNA"/>
</dbReference>
<dbReference type="InterPro" id="IPR002725">
    <property type="entry name" value="YgjP-like_metallopeptidase"/>
</dbReference>
<name>A0A6G7YPP7_9SPHN</name>
<dbReference type="PANTHER" id="PTHR30399:SF1">
    <property type="entry name" value="UTP PYROPHOSPHATASE"/>
    <property type="match status" value="1"/>
</dbReference>
<dbReference type="Gene3D" id="3.30.2010.10">
    <property type="entry name" value="Metalloproteases ('zincins'), catalytic domain"/>
    <property type="match status" value="1"/>
</dbReference>
<gene>
    <name evidence="2" type="ORF">G7077_07195</name>
</gene>
<organism evidence="2 3">
    <name type="scientific">Sphingomonas piscis</name>
    <dbReference type="NCBI Taxonomy" id="2714943"/>
    <lineage>
        <taxon>Bacteria</taxon>
        <taxon>Pseudomonadati</taxon>
        <taxon>Pseudomonadota</taxon>
        <taxon>Alphaproteobacteria</taxon>
        <taxon>Sphingomonadales</taxon>
        <taxon>Sphingomonadaceae</taxon>
        <taxon>Sphingomonas</taxon>
    </lineage>
</organism>
<dbReference type="Pfam" id="PF01863">
    <property type="entry name" value="YgjP-like"/>
    <property type="match status" value="1"/>
</dbReference>
<dbReference type="InterPro" id="IPR053136">
    <property type="entry name" value="UTP_pyrophosphatase-like"/>
</dbReference>
<proteinExistence type="predicted"/>
<evidence type="ECO:0000313" key="2">
    <source>
        <dbReference type="EMBL" id="QIK78711.1"/>
    </source>
</evidence>
<evidence type="ECO:0000313" key="3">
    <source>
        <dbReference type="Proteomes" id="UP000503222"/>
    </source>
</evidence>
<accession>A0A6G7YPP7</accession>